<evidence type="ECO:0000313" key="8">
    <source>
        <dbReference type="Proteomes" id="UP000629468"/>
    </source>
</evidence>
<evidence type="ECO:0000256" key="1">
    <source>
        <dbReference type="ARBA" id="ARBA00004123"/>
    </source>
</evidence>
<dbReference type="GO" id="GO:0005634">
    <property type="term" value="C:nucleus"/>
    <property type="evidence" value="ECO:0007669"/>
    <property type="project" value="UniProtKB-SubCell"/>
</dbReference>
<dbReference type="GO" id="GO:0000978">
    <property type="term" value="F:RNA polymerase II cis-regulatory region sequence-specific DNA binding"/>
    <property type="evidence" value="ECO:0007669"/>
    <property type="project" value="TreeGrafter"/>
</dbReference>
<evidence type="ECO:0000259" key="6">
    <source>
        <dbReference type="PROSITE" id="PS51294"/>
    </source>
</evidence>
<reference evidence="7 8" key="1">
    <citation type="journal article" name="Sci. Rep.">
        <title>Telomere-to-telomere assembled and centromere annotated genomes of the two main subspecies of the button mushroom Agaricus bisporus reveal especially polymorphic chromosome ends.</title>
        <authorList>
            <person name="Sonnenberg A.S.M."/>
            <person name="Sedaghat-Telgerd N."/>
            <person name="Lavrijssen B."/>
            <person name="Ohm R.A."/>
            <person name="Hendrickx P.M."/>
            <person name="Scholtmeijer K."/>
            <person name="Baars J.J.P."/>
            <person name="van Peer A."/>
        </authorList>
    </citation>
    <scope>NUCLEOTIDE SEQUENCE [LARGE SCALE GENOMIC DNA]</scope>
    <source>
        <strain evidence="7 8">H119_p4</strain>
    </source>
</reference>
<protein>
    <submittedName>
        <fullName evidence="7">Uncharacterized protein</fullName>
    </submittedName>
</protein>
<evidence type="ECO:0000256" key="4">
    <source>
        <dbReference type="SAM" id="MobiDB-lite"/>
    </source>
</evidence>
<evidence type="ECO:0000259" key="5">
    <source>
        <dbReference type="PROSITE" id="PS50090"/>
    </source>
</evidence>
<feature type="compositionally biased region" description="Polar residues" evidence="4">
    <location>
        <begin position="586"/>
        <end position="622"/>
    </location>
</feature>
<feature type="compositionally biased region" description="Basic and acidic residues" evidence="4">
    <location>
        <begin position="27"/>
        <end position="39"/>
    </location>
</feature>
<feature type="domain" description="HTH myb-type" evidence="6">
    <location>
        <begin position="359"/>
        <end position="412"/>
    </location>
</feature>
<dbReference type="SUPFAM" id="SSF46689">
    <property type="entry name" value="Homeodomain-like"/>
    <property type="match status" value="2"/>
</dbReference>
<evidence type="ECO:0000256" key="2">
    <source>
        <dbReference type="ARBA" id="ARBA00023125"/>
    </source>
</evidence>
<dbReference type="Proteomes" id="UP000629468">
    <property type="component" value="Unassembled WGS sequence"/>
</dbReference>
<keyword evidence="3" id="KW-0539">Nucleus</keyword>
<dbReference type="PROSITE" id="PS51294">
    <property type="entry name" value="HTH_MYB"/>
    <property type="match status" value="1"/>
</dbReference>
<feature type="region of interest" description="Disordered" evidence="4">
    <location>
        <begin position="1"/>
        <end position="77"/>
    </location>
</feature>
<feature type="domain" description="Myb-like" evidence="5">
    <location>
        <begin position="411"/>
        <end position="472"/>
    </location>
</feature>
<accession>A0A8H7KGU8</accession>
<dbReference type="GO" id="GO:0000981">
    <property type="term" value="F:DNA-binding transcription factor activity, RNA polymerase II-specific"/>
    <property type="evidence" value="ECO:0007669"/>
    <property type="project" value="TreeGrafter"/>
</dbReference>
<feature type="domain" description="Myb-like" evidence="5">
    <location>
        <begin position="359"/>
        <end position="408"/>
    </location>
</feature>
<feature type="compositionally biased region" description="Polar residues" evidence="4">
    <location>
        <begin position="1"/>
        <end position="15"/>
    </location>
</feature>
<dbReference type="InterPro" id="IPR017930">
    <property type="entry name" value="Myb_dom"/>
</dbReference>
<dbReference type="Gene3D" id="1.10.10.60">
    <property type="entry name" value="Homeodomain-like"/>
    <property type="match status" value="2"/>
</dbReference>
<dbReference type="Pfam" id="PF13921">
    <property type="entry name" value="Myb_DNA-bind_6"/>
    <property type="match status" value="1"/>
</dbReference>
<dbReference type="PROSITE" id="PS50090">
    <property type="entry name" value="MYB_LIKE"/>
    <property type="match status" value="2"/>
</dbReference>
<dbReference type="InterPro" id="IPR009057">
    <property type="entry name" value="Homeodomain-like_sf"/>
</dbReference>
<feature type="region of interest" description="Disordered" evidence="4">
    <location>
        <begin position="569"/>
        <end position="622"/>
    </location>
</feature>
<comment type="caution">
    <text evidence="7">The sequence shown here is derived from an EMBL/GenBank/DDBJ whole genome shotgun (WGS) entry which is preliminary data.</text>
</comment>
<sequence>MNSARRPSFSPQPSSAPEPHNQKAKRSRDASAADPDAPKQKKKKSIVDPSSPDRKKKKKDKGKAKDIVEEPVVLPDPQMPLDELDANAQASAAALLSAIMAAAAASPDMLNPGQVEPQYPLSPQQSDQAPLMAISPPYSLSLQSPDPSSFLNLGIPLSDIPFSSNEDVLRTLQDLDISKIADVLKTLGDAAAAANLPSLSPCAPEPAFYPAATTSLQQPPMVGFPPFPNPPHPIHSRRQSGINYNNAAPLAPEQHINPEHAELLCTRWLNAAKLAELAQNEGLVYKKGKFSAIEERCLHGAIENYKNEFGLSDQEIQDIIFPSRSESREKSLPFWQKITSAIPLRPIVAVYHHIRRTYHPLKQQGKWSEEEDTRLRQAVTNFGQQWEKVSDLVGRMSSDCRDRYRNHIQNRELRVAGPWTKEEEEQLTKIVTDMTIKQGKDIDNDVFWGKVSHLMGGRRGRQQCRIKWTDALSKTVKNEGLKPRWNQQDAFILVHKVDSLGVRDDTEIDWKTLSDPDWNLWSAHTLQRRWLTLKRSIKGYENMSHAEIMDILRVKKAHFPPAPIQVAKKRKERKVMSAAAIPDADPNSTDTTRAGSENTAGADVSRTSPATIVASGSSSDSE</sequence>
<dbReference type="PANTHER" id="PTHR46380">
    <property type="entry name" value="CYCLIN-D-BINDING MYB-LIKE TRANSCRIPTION FACTOR 1"/>
    <property type="match status" value="1"/>
</dbReference>
<dbReference type="SMART" id="SM00717">
    <property type="entry name" value="SANT"/>
    <property type="match status" value="4"/>
</dbReference>
<evidence type="ECO:0000256" key="3">
    <source>
        <dbReference type="ARBA" id="ARBA00023242"/>
    </source>
</evidence>
<dbReference type="EMBL" id="JABXXO010000006">
    <property type="protein sequence ID" value="KAF7775919.1"/>
    <property type="molecule type" value="Genomic_DNA"/>
</dbReference>
<keyword evidence="2" id="KW-0238">DNA-binding</keyword>
<dbReference type="PANTHER" id="PTHR46380:SF2">
    <property type="entry name" value="CYCLIN-D-BINDING MYB-LIKE TRANSCRIPTION FACTOR 1"/>
    <property type="match status" value="1"/>
</dbReference>
<comment type="subcellular location">
    <subcellularLocation>
        <location evidence="1">Nucleus</location>
    </subcellularLocation>
</comment>
<dbReference type="AlphaFoldDB" id="A0A8H7KGU8"/>
<organism evidence="7 8">
    <name type="scientific">Agaricus bisporus var. burnettii</name>
    <dbReference type="NCBI Taxonomy" id="192524"/>
    <lineage>
        <taxon>Eukaryota</taxon>
        <taxon>Fungi</taxon>
        <taxon>Dikarya</taxon>
        <taxon>Basidiomycota</taxon>
        <taxon>Agaricomycotina</taxon>
        <taxon>Agaricomycetes</taxon>
        <taxon>Agaricomycetidae</taxon>
        <taxon>Agaricales</taxon>
        <taxon>Agaricineae</taxon>
        <taxon>Agaricaceae</taxon>
        <taxon>Agaricus</taxon>
    </lineage>
</organism>
<proteinExistence type="predicted"/>
<evidence type="ECO:0000313" key="7">
    <source>
        <dbReference type="EMBL" id="KAF7775919.1"/>
    </source>
</evidence>
<dbReference type="InterPro" id="IPR051651">
    <property type="entry name" value="DMTF1_DNA-bind_reg"/>
</dbReference>
<dbReference type="InterPro" id="IPR001005">
    <property type="entry name" value="SANT/Myb"/>
</dbReference>
<dbReference type="CDD" id="cd00167">
    <property type="entry name" value="SANT"/>
    <property type="match status" value="2"/>
</dbReference>
<gene>
    <name evidence="7" type="ORF">Agabi119p4_4312</name>
</gene>
<name>A0A8H7KGU8_AGABI</name>